<dbReference type="Proteomes" id="UP001596074">
    <property type="component" value="Unassembled WGS sequence"/>
</dbReference>
<proteinExistence type="predicted"/>
<dbReference type="InterPro" id="IPR051269">
    <property type="entry name" value="Fe-S_cluster_ET"/>
</dbReference>
<evidence type="ECO:0000256" key="8">
    <source>
        <dbReference type="RuleBase" id="RU368020"/>
    </source>
</evidence>
<keyword evidence="3 8" id="KW-0479">Metal-binding</keyword>
<evidence type="ECO:0000256" key="5">
    <source>
        <dbReference type="ARBA" id="ARBA00023004"/>
    </source>
</evidence>
<dbReference type="RefSeq" id="WP_378286569.1">
    <property type="nucleotide sequence ID" value="NZ_JBHSON010000059.1"/>
</dbReference>
<sequence length="64" mass="6963">MTVDVFVDKDLCQGHARCNLICPEVFDLDEHGFAVVLAQEVPPGHEGAVEDAVQNCPEQAITIK</sequence>
<protein>
    <recommendedName>
        <fullName evidence="8">Ferredoxin</fullName>
    </recommendedName>
</protein>
<comment type="cofactor">
    <cofactor evidence="1">
        <name>[3Fe-4S] cluster</name>
        <dbReference type="ChEBI" id="CHEBI:21137"/>
    </cofactor>
</comment>
<dbReference type="PRINTS" id="PR00352">
    <property type="entry name" value="3FE4SFRDOXIN"/>
</dbReference>
<dbReference type="InterPro" id="IPR001080">
    <property type="entry name" value="3Fe4S_ferredoxin"/>
</dbReference>
<evidence type="ECO:0000259" key="9">
    <source>
        <dbReference type="PROSITE" id="PS51379"/>
    </source>
</evidence>
<dbReference type="InterPro" id="IPR017896">
    <property type="entry name" value="4Fe4S_Fe-S-bd"/>
</dbReference>
<feature type="domain" description="4Fe-4S ferredoxin-type" evidence="9">
    <location>
        <begin position="3"/>
        <end position="31"/>
    </location>
</feature>
<accession>A0ABW1AAY6</accession>
<keyword evidence="4 8" id="KW-0249">Electron transport</keyword>
<evidence type="ECO:0000313" key="10">
    <source>
        <dbReference type="EMBL" id="MFC5750803.1"/>
    </source>
</evidence>
<evidence type="ECO:0000256" key="2">
    <source>
        <dbReference type="ARBA" id="ARBA00022448"/>
    </source>
</evidence>
<evidence type="ECO:0000256" key="4">
    <source>
        <dbReference type="ARBA" id="ARBA00022982"/>
    </source>
</evidence>
<dbReference type="SUPFAM" id="SSF54862">
    <property type="entry name" value="4Fe-4S ferredoxins"/>
    <property type="match status" value="1"/>
</dbReference>
<evidence type="ECO:0000256" key="6">
    <source>
        <dbReference type="ARBA" id="ARBA00023014"/>
    </source>
</evidence>
<gene>
    <name evidence="10" type="ORF">ACFPZN_34740</name>
</gene>
<comment type="caution">
    <text evidence="10">The sequence shown here is derived from an EMBL/GenBank/DDBJ whole genome shotgun (WGS) entry which is preliminary data.</text>
</comment>
<evidence type="ECO:0000256" key="3">
    <source>
        <dbReference type="ARBA" id="ARBA00022723"/>
    </source>
</evidence>
<dbReference type="Pfam" id="PF13459">
    <property type="entry name" value="Fer4_15"/>
    <property type="match status" value="1"/>
</dbReference>
<comment type="function">
    <text evidence="8">Ferredoxins are iron-sulfur proteins that transfer electrons in a wide variety of metabolic reactions.</text>
</comment>
<evidence type="ECO:0000256" key="7">
    <source>
        <dbReference type="ARBA" id="ARBA00023291"/>
    </source>
</evidence>
<keyword evidence="6 8" id="KW-0411">Iron-sulfur</keyword>
<dbReference type="PANTHER" id="PTHR36923">
    <property type="entry name" value="FERREDOXIN"/>
    <property type="match status" value="1"/>
</dbReference>
<keyword evidence="7" id="KW-0003">3Fe-4S</keyword>
<keyword evidence="11" id="KW-1185">Reference proteome</keyword>
<name>A0ABW1AAY6_9ACTN</name>
<evidence type="ECO:0000256" key="1">
    <source>
        <dbReference type="ARBA" id="ARBA00001927"/>
    </source>
</evidence>
<organism evidence="10 11">
    <name type="scientific">Actinomadura rugatobispora</name>
    <dbReference type="NCBI Taxonomy" id="1994"/>
    <lineage>
        <taxon>Bacteria</taxon>
        <taxon>Bacillati</taxon>
        <taxon>Actinomycetota</taxon>
        <taxon>Actinomycetes</taxon>
        <taxon>Streptosporangiales</taxon>
        <taxon>Thermomonosporaceae</taxon>
        <taxon>Actinomadura</taxon>
    </lineage>
</organism>
<keyword evidence="5 8" id="KW-0408">Iron</keyword>
<dbReference type="Gene3D" id="3.30.70.20">
    <property type="match status" value="1"/>
</dbReference>
<evidence type="ECO:0000313" key="11">
    <source>
        <dbReference type="Proteomes" id="UP001596074"/>
    </source>
</evidence>
<dbReference type="PROSITE" id="PS51379">
    <property type="entry name" value="4FE4S_FER_2"/>
    <property type="match status" value="1"/>
</dbReference>
<dbReference type="EMBL" id="JBHSON010000059">
    <property type="protein sequence ID" value="MFC5750803.1"/>
    <property type="molecule type" value="Genomic_DNA"/>
</dbReference>
<dbReference type="PANTHER" id="PTHR36923:SF3">
    <property type="entry name" value="FERREDOXIN"/>
    <property type="match status" value="1"/>
</dbReference>
<reference evidence="11" key="1">
    <citation type="journal article" date="2019" name="Int. J. Syst. Evol. Microbiol.">
        <title>The Global Catalogue of Microorganisms (GCM) 10K type strain sequencing project: providing services to taxonomists for standard genome sequencing and annotation.</title>
        <authorList>
            <consortium name="The Broad Institute Genomics Platform"/>
            <consortium name="The Broad Institute Genome Sequencing Center for Infectious Disease"/>
            <person name="Wu L."/>
            <person name="Ma J."/>
        </authorList>
    </citation>
    <scope>NUCLEOTIDE SEQUENCE [LARGE SCALE GENOMIC DNA]</scope>
    <source>
        <strain evidence="11">KCTC 42087</strain>
    </source>
</reference>
<keyword evidence="2 8" id="KW-0813">Transport</keyword>